<dbReference type="Pfam" id="PF01676">
    <property type="entry name" value="Metalloenzyme"/>
    <property type="match status" value="1"/>
</dbReference>
<comment type="subcellular location">
    <subcellularLocation>
        <location evidence="5">Cytoplasm</location>
    </subcellularLocation>
</comment>
<evidence type="ECO:0000313" key="8">
    <source>
        <dbReference type="EMBL" id="MFC4404293.1"/>
    </source>
</evidence>
<evidence type="ECO:0000256" key="4">
    <source>
        <dbReference type="ARBA" id="ARBA00023235"/>
    </source>
</evidence>
<dbReference type="InterPro" id="IPR010045">
    <property type="entry name" value="DeoB"/>
</dbReference>
<dbReference type="PANTHER" id="PTHR21110">
    <property type="entry name" value="PHOSPHOPENTOMUTASE"/>
    <property type="match status" value="1"/>
</dbReference>
<dbReference type="Gene3D" id="3.30.70.1250">
    <property type="entry name" value="Phosphopentomutase"/>
    <property type="match status" value="1"/>
</dbReference>
<organism evidence="8 9">
    <name type="scientific">Gracilibacillus xinjiangensis</name>
    <dbReference type="NCBI Taxonomy" id="1193282"/>
    <lineage>
        <taxon>Bacteria</taxon>
        <taxon>Bacillati</taxon>
        <taxon>Bacillota</taxon>
        <taxon>Bacilli</taxon>
        <taxon>Bacillales</taxon>
        <taxon>Bacillaceae</taxon>
        <taxon>Gracilibacillus</taxon>
    </lineage>
</organism>
<comment type="catalytic activity">
    <reaction evidence="5">
        <text>2-deoxy-alpha-D-ribose 1-phosphate = 2-deoxy-D-ribose 5-phosphate</text>
        <dbReference type="Rhea" id="RHEA:27658"/>
        <dbReference type="ChEBI" id="CHEBI:57259"/>
        <dbReference type="ChEBI" id="CHEBI:62877"/>
        <dbReference type="EC" id="5.4.2.7"/>
    </reaction>
</comment>
<comment type="cofactor">
    <cofactor evidence="5">
        <name>Mn(2+)</name>
        <dbReference type="ChEBI" id="CHEBI:29035"/>
    </cofactor>
    <text evidence="5">Binds 2 manganese ions.</text>
</comment>
<comment type="similarity">
    <text evidence="1 5">Belongs to the phosphopentomutase family.</text>
</comment>
<comment type="catalytic activity">
    <reaction evidence="5">
        <text>alpha-D-ribose 1-phosphate = D-ribose 5-phosphate</text>
        <dbReference type="Rhea" id="RHEA:18793"/>
        <dbReference type="ChEBI" id="CHEBI:57720"/>
        <dbReference type="ChEBI" id="CHEBI:78346"/>
        <dbReference type="EC" id="5.4.2.7"/>
    </reaction>
</comment>
<dbReference type="SUPFAM" id="SSF143856">
    <property type="entry name" value="DeoB insert domain-like"/>
    <property type="match status" value="1"/>
</dbReference>
<evidence type="ECO:0000256" key="6">
    <source>
        <dbReference type="NCBIfam" id="TIGR01696"/>
    </source>
</evidence>
<dbReference type="HAMAP" id="MF_00740">
    <property type="entry name" value="Phosphopentomut"/>
    <property type="match status" value="1"/>
</dbReference>
<comment type="function">
    <text evidence="5">Isomerase that catalyzes the conversion of deoxy-ribose 1-phosphate (dRib-1-P) and ribose 1-phosphate (Rib-1-P) to deoxy-ribose 5-phosphate (dRib-5-P) and ribose 5-phosphate (Rib-5-P), respectively.</text>
</comment>
<dbReference type="EC" id="5.4.2.7" evidence="5 6"/>
<dbReference type="EMBL" id="JBHSDT010000008">
    <property type="protein sequence ID" value="MFC4404293.1"/>
    <property type="molecule type" value="Genomic_DNA"/>
</dbReference>
<dbReference type="Proteomes" id="UP001595882">
    <property type="component" value="Unassembled WGS sequence"/>
</dbReference>
<sequence length="390" mass="43794">MAFKRIFLIVLDSVGIGEAPDADKFNDKGADTLGHIAEYRNGLKMPNLGALGLSNIREIKGIEKSEQPLAYYTKMEEASNGKDTMTGHWEIMGLHIDTPFRTFEKFPDELIQDLEERTGRKVIGNKPASGTEIIKELGNEHMKTGSLIVYTSADSVLQIAAHEDIVPIDELYNICEIARELTLDEKYMIGRVIARPFVGEPGAFERTSNRHDYALKPFGHTVMNELKDAGLDVIALGKITDIYDGEGVTKAIRTKDNDDGMQKFIDSMDQDFHGLNFLNLVDFDAKYGHRRDPDGYADALESFDQRLPEMLERLTESDLLILTADHGNDPTHHGTDHTREYVPLLLYYKGANGKELPIRKTFADIGATIAENFKVDLPKHGTSFLRDLYK</sequence>
<feature type="binding site" evidence="5">
    <location>
        <position position="325"/>
    </location>
    <ligand>
        <name>Mn(2+)</name>
        <dbReference type="ChEBI" id="CHEBI:29035"/>
        <label>1</label>
    </ligand>
</feature>
<dbReference type="Gene3D" id="3.40.720.10">
    <property type="entry name" value="Alkaline Phosphatase, subunit A"/>
    <property type="match status" value="1"/>
</dbReference>
<comment type="pathway">
    <text evidence="5">Carbohydrate degradation; 2-deoxy-D-ribose 1-phosphate degradation; D-glyceraldehyde 3-phosphate and acetaldehyde from 2-deoxy-alpha-D-ribose 1-phosphate: step 1/2.</text>
</comment>
<feature type="binding site" evidence="5">
    <location>
        <position position="12"/>
    </location>
    <ligand>
        <name>Mn(2+)</name>
        <dbReference type="ChEBI" id="CHEBI:29035"/>
        <label>1</label>
    </ligand>
</feature>
<dbReference type="PIRSF" id="PIRSF001491">
    <property type="entry name" value="Ppentomutase"/>
    <property type="match status" value="1"/>
</dbReference>
<evidence type="ECO:0000256" key="2">
    <source>
        <dbReference type="ARBA" id="ARBA00022723"/>
    </source>
</evidence>
<reference evidence="9" key="1">
    <citation type="journal article" date="2019" name="Int. J. Syst. Evol. Microbiol.">
        <title>The Global Catalogue of Microorganisms (GCM) 10K type strain sequencing project: providing services to taxonomists for standard genome sequencing and annotation.</title>
        <authorList>
            <consortium name="The Broad Institute Genomics Platform"/>
            <consortium name="The Broad Institute Genome Sequencing Center for Infectious Disease"/>
            <person name="Wu L."/>
            <person name="Ma J."/>
        </authorList>
    </citation>
    <scope>NUCLEOTIDE SEQUENCE [LARGE SCALE GENOMIC DNA]</scope>
    <source>
        <strain evidence="9">CCUG 37865</strain>
    </source>
</reference>
<proteinExistence type="inferred from homology"/>
<dbReference type="InterPro" id="IPR017850">
    <property type="entry name" value="Alkaline_phosphatase_core_sf"/>
</dbReference>
<feature type="binding site" evidence="5">
    <location>
        <position position="326"/>
    </location>
    <ligand>
        <name>Mn(2+)</name>
        <dbReference type="ChEBI" id="CHEBI:29035"/>
        <label>1</label>
    </ligand>
</feature>
<feature type="domain" description="Metalloenzyme" evidence="7">
    <location>
        <begin position="4"/>
        <end position="376"/>
    </location>
</feature>
<evidence type="ECO:0000256" key="3">
    <source>
        <dbReference type="ARBA" id="ARBA00023211"/>
    </source>
</evidence>
<dbReference type="NCBIfam" id="TIGR01696">
    <property type="entry name" value="deoB"/>
    <property type="match status" value="1"/>
</dbReference>
<dbReference type="CDD" id="cd16009">
    <property type="entry name" value="PPM"/>
    <property type="match status" value="1"/>
</dbReference>
<dbReference type="InterPro" id="IPR024052">
    <property type="entry name" value="Phosphopentomutase_DeoB_cap_sf"/>
</dbReference>
<evidence type="ECO:0000313" key="9">
    <source>
        <dbReference type="Proteomes" id="UP001595882"/>
    </source>
</evidence>
<keyword evidence="3 5" id="KW-0464">Manganese</keyword>
<accession>A0ABV8WZ03</accession>
<feature type="binding site" evidence="5">
    <location>
        <position position="337"/>
    </location>
    <ligand>
        <name>Mn(2+)</name>
        <dbReference type="ChEBI" id="CHEBI:29035"/>
        <label>2</label>
    </ligand>
</feature>
<dbReference type="SUPFAM" id="SSF53649">
    <property type="entry name" value="Alkaline phosphatase-like"/>
    <property type="match status" value="1"/>
</dbReference>
<gene>
    <name evidence="5 8" type="primary">deoB</name>
    <name evidence="8" type="ORF">ACFOY7_14585</name>
</gene>
<protein>
    <recommendedName>
        <fullName evidence="5 6">Phosphopentomutase</fullName>
        <ecNumber evidence="5 6">5.4.2.7</ecNumber>
    </recommendedName>
    <alternativeName>
        <fullName evidence="5">Phosphodeoxyribomutase</fullName>
    </alternativeName>
</protein>
<dbReference type="PANTHER" id="PTHR21110:SF0">
    <property type="entry name" value="PHOSPHOPENTOMUTASE"/>
    <property type="match status" value="1"/>
</dbReference>
<evidence type="ECO:0000259" key="7">
    <source>
        <dbReference type="Pfam" id="PF01676"/>
    </source>
</evidence>
<keyword evidence="5" id="KW-0963">Cytoplasm</keyword>
<keyword evidence="4 5" id="KW-0413">Isomerase</keyword>
<dbReference type="InterPro" id="IPR006124">
    <property type="entry name" value="Metalloenzyme"/>
</dbReference>
<name>A0ABV8WZ03_9BACI</name>
<evidence type="ECO:0000256" key="1">
    <source>
        <dbReference type="ARBA" id="ARBA00010373"/>
    </source>
</evidence>
<dbReference type="GO" id="GO:0008973">
    <property type="term" value="F:phosphopentomutase activity"/>
    <property type="evidence" value="ECO:0007669"/>
    <property type="project" value="UniProtKB-EC"/>
</dbReference>
<keyword evidence="9" id="KW-1185">Reference proteome</keyword>
<keyword evidence="2 5" id="KW-0479">Metal-binding</keyword>
<dbReference type="RefSeq" id="WP_390252831.1">
    <property type="nucleotide sequence ID" value="NZ_JBHSDT010000008.1"/>
</dbReference>
<feature type="binding site" evidence="5">
    <location>
        <position position="289"/>
    </location>
    <ligand>
        <name>Mn(2+)</name>
        <dbReference type="ChEBI" id="CHEBI:29035"/>
        <label>2</label>
    </ligand>
</feature>
<dbReference type="NCBIfam" id="NF003766">
    <property type="entry name" value="PRK05362.1"/>
    <property type="match status" value="1"/>
</dbReference>
<comment type="caution">
    <text evidence="8">The sequence shown here is derived from an EMBL/GenBank/DDBJ whole genome shotgun (WGS) entry which is preliminary data.</text>
</comment>
<evidence type="ECO:0000256" key="5">
    <source>
        <dbReference type="HAMAP-Rule" id="MF_00740"/>
    </source>
</evidence>
<feature type="binding site" evidence="5">
    <location>
        <position position="284"/>
    </location>
    <ligand>
        <name>Mn(2+)</name>
        <dbReference type="ChEBI" id="CHEBI:29035"/>
        <label>2</label>
    </ligand>
</feature>